<comment type="function">
    <text evidence="1">Site-specific tyrosine recombinase, which acts by catalyzing the cutting and rejoining of the recombining DNA molecules.</text>
</comment>
<evidence type="ECO:0000256" key="2">
    <source>
        <dbReference type="ARBA" id="ARBA00004496"/>
    </source>
</evidence>
<dbReference type="InterPro" id="IPR010998">
    <property type="entry name" value="Integrase_recombinase_N"/>
</dbReference>
<keyword evidence="9" id="KW-0233">DNA recombination</keyword>
<comment type="subcellular location">
    <subcellularLocation>
        <location evidence="2">Cytoplasm</location>
    </subcellularLocation>
</comment>
<dbReference type="GO" id="GO:0003677">
    <property type="term" value="F:DNA binding"/>
    <property type="evidence" value="ECO:0007669"/>
    <property type="project" value="UniProtKB-UniRule"/>
</dbReference>
<comment type="caution">
    <text evidence="14">The sequence shown here is derived from an EMBL/GenBank/DDBJ whole genome shotgun (WGS) entry which is preliminary data.</text>
</comment>
<dbReference type="Pfam" id="PF00589">
    <property type="entry name" value="Phage_integrase"/>
    <property type="match status" value="1"/>
</dbReference>
<dbReference type="PROSITE" id="PS51898">
    <property type="entry name" value="TYR_RECOMBINASE"/>
    <property type="match status" value="1"/>
</dbReference>
<dbReference type="InterPro" id="IPR013762">
    <property type="entry name" value="Integrase-like_cat_sf"/>
</dbReference>
<protein>
    <submittedName>
        <fullName evidence="14">Tyrosine-type recombinase/integrase</fullName>
    </submittedName>
</protein>
<keyword evidence="5" id="KW-0132">Cell division</keyword>
<evidence type="ECO:0000256" key="5">
    <source>
        <dbReference type="ARBA" id="ARBA00022618"/>
    </source>
</evidence>
<dbReference type="Proteomes" id="UP001172911">
    <property type="component" value="Unassembled WGS sequence"/>
</dbReference>
<dbReference type="InterPro" id="IPR044068">
    <property type="entry name" value="CB"/>
</dbReference>
<comment type="similarity">
    <text evidence="3">Belongs to the 'phage' integrase family.</text>
</comment>
<dbReference type="Pfam" id="PF02899">
    <property type="entry name" value="Phage_int_SAM_1"/>
    <property type="match status" value="1"/>
</dbReference>
<evidence type="ECO:0000256" key="1">
    <source>
        <dbReference type="ARBA" id="ARBA00003283"/>
    </source>
</evidence>
<evidence type="ECO:0000256" key="7">
    <source>
        <dbReference type="ARBA" id="ARBA00022908"/>
    </source>
</evidence>
<dbReference type="InterPro" id="IPR004107">
    <property type="entry name" value="Integrase_SAM-like_N"/>
</dbReference>
<evidence type="ECO:0000256" key="8">
    <source>
        <dbReference type="ARBA" id="ARBA00023125"/>
    </source>
</evidence>
<dbReference type="SUPFAM" id="SSF56349">
    <property type="entry name" value="DNA breaking-rejoining enzymes"/>
    <property type="match status" value="1"/>
</dbReference>
<dbReference type="InterPro" id="IPR002104">
    <property type="entry name" value="Integrase_catalytic"/>
</dbReference>
<feature type="domain" description="Tyr recombinase" evidence="12">
    <location>
        <begin position="121"/>
        <end position="303"/>
    </location>
</feature>
<evidence type="ECO:0000256" key="11">
    <source>
        <dbReference type="PROSITE-ProRule" id="PRU01248"/>
    </source>
</evidence>
<dbReference type="GO" id="GO:0015074">
    <property type="term" value="P:DNA integration"/>
    <property type="evidence" value="ECO:0007669"/>
    <property type="project" value="UniProtKB-KW"/>
</dbReference>
<dbReference type="EMBL" id="JARPTC010000008">
    <property type="protein sequence ID" value="MDO7786872.1"/>
    <property type="molecule type" value="Genomic_DNA"/>
</dbReference>
<evidence type="ECO:0000256" key="4">
    <source>
        <dbReference type="ARBA" id="ARBA00022490"/>
    </source>
</evidence>
<evidence type="ECO:0000256" key="3">
    <source>
        <dbReference type="ARBA" id="ARBA00008857"/>
    </source>
</evidence>
<keyword evidence="15" id="KW-1185">Reference proteome</keyword>
<sequence>MKGPFTMGETNKTIAEHVQDFLIYLRVERGSSSHSIKSFYNSLRVFEKYISREMGVISIKDITLTVLRKYLLYLEDERENSPTTRAHKISTLRSFFTYLVSESYIDQNPALKLSKPKCSKTLPVYLTPEECGRFLQVVDNNLPNALRDITIIKLFLFTGIRAGELISLKVMDVDLTRREIKVIGKGSKERILPLNTVITEQLTRYLEERPKVKTGALFLNYIHGGYRGINQEEVNILFRKYANIAGIKNKQVTPHKLRHTFASLLHQNDVNIVDLQQLLGHSNIVTTQMYTHTNVERLKRAVEKLPFKEARTKYNLKK</sequence>
<dbReference type="PROSITE" id="PS51900">
    <property type="entry name" value="CB"/>
    <property type="match status" value="1"/>
</dbReference>
<keyword evidence="4" id="KW-0963">Cytoplasm</keyword>
<keyword evidence="6" id="KW-0159">Chromosome partition</keyword>
<reference evidence="14" key="2">
    <citation type="submission" date="2023-03" db="EMBL/GenBank/DDBJ databases">
        <authorList>
            <person name="Zhang Z."/>
        </authorList>
    </citation>
    <scope>NUCLEOTIDE SEQUENCE</scope>
    <source>
        <strain evidence="14">DSA</strain>
    </source>
</reference>
<reference evidence="14" key="1">
    <citation type="journal article" date="2023" name="J. Hazard. Mater.">
        <title>Anaerobic biodegradation of pyrene and benzo[a]pyrene by a new sulfate-reducing Desulforamulus aquiferis strain DSA.</title>
        <authorList>
            <person name="Zhang Z."/>
            <person name="Sun J."/>
            <person name="Gong X."/>
            <person name="Wang C."/>
            <person name="Wang H."/>
        </authorList>
    </citation>
    <scope>NUCLEOTIDE SEQUENCE</scope>
    <source>
        <strain evidence="14">DSA</strain>
    </source>
</reference>
<evidence type="ECO:0000259" key="13">
    <source>
        <dbReference type="PROSITE" id="PS51900"/>
    </source>
</evidence>
<dbReference type="PANTHER" id="PTHR30349:SF77">
    <property type="entry name" value="TYROSINE RECOMBINASE XERC"/>
    <property type="match status" value="1"/>
</dbReference>
<evidence type="ECO:0000256" key="9">
    <source>
        <dbReference type="ARBA" id="ARBA00023172"/>
    </source>
</evidence>
<evidence type="ECO:0000256" key="6">
    <source>
        <dbReference type="ARBA" id="ARBA00022829"/>
    </source>
</evidence>
<proteinExistence type="inferred from homology"/>
<evidence type="ECO:0000256" key="10">
    <source>
        <dbReference type="ARBA" id="ARBA00023306"/>
    </source>
</evidence>
<evidence type="ECO:0000313" key="15">
    <source>
        <dbReference type="Proteomes" id="UP001172911"/>
    </source>
</evidence>
<evidence type="ECO:0000313" key="14">
    <source>
        <dbReference type="EMBL" id="MDO7786872.1"/>
    </source>
</evidence>
<feature type="domain" description="Core-binding (CB)" evidence="13">
    <location>
        <begin position="12"/>
        <end position="100"/>
    </location>
</feature>
<dbReference type="InterPro" id="IPR050090">
    <property type="entry name" value="Tyrosine_recombinase_XerCD"/>
</dbReference>
<dbReference type="Gene3D" id="1.10.150.130">
    <property type="match status" value="1"/>
</dbReference>
<accession>A0AAW7ZB06</accession>
<dbReference type="GO" id="GO:0051301">
    <property type="term" value="P:cell division"/>
    <property type="evidence" value="ECO:0007669"/>
    <property type="project" value="UniProtKB-KW"/>
</dbReference>
<keyword evidence="10" id="KW-0131">Cell cycle</keyword>
<keyword evidence="8 11" id="KW-0238">DNA-binding</keyword>
<dbReference type="InterPro" id="IPR011010">
    <property type="entry name" value="DNA_brk_join_enz"/>
</dbReference>
<dbReference type="AlphaFoldDB" id="A0AAW7ZB06"/>
<dbReference type="GO" id="GO:0006310">
    <property type="term" value="P:DNA recombination"/>
    <property type="evidence" value="ECO:0007669"/>
    <property type="project" value="UniProtKB-KW"/>
</dbReference>
<organism evidence="14 15">
    <name type="scientific">Desulforamulus aquiferis</name>
    <dbReference type="NCBI Taxonomy" id="1397668"/>
    <lineage>
        <taxon>Bacteria</taxon>
        <taxon>Bacillati</taxon>
        <taxon>Bacillota</taxon>
        <taxon>Clostridia</taxon>
        <taxon>Eubacteriales</taxon>
        <taxon>Peptococcaceae</taxon>
        <taxon>Desulforamulus</taxon>
    </lineage>
</organism>
<dbReference type="PANTHER" id="PTHR30349">
    <property type="entry name" value="PHAGE INTEGRASE-RELATED"/>
    <property type="match status" value="1"/>
</dbReference>
<dbReference type="GO" id="GO:0005737">
    <property type="term" value="C:cytoplasm"/>
    <property type="evidence" value="ECO:0007669"/>
    <property type="project" value="UniProtKB-SubCell"/>
</dbReference>
<dbReference type="Gene3D" id="1.10.443.10">
    <property type="entry name" value="Intergrase catalytic core"/>
    <property type="match status" value="1"/>
</dbReference>
<name>A0AAW7ZB06_9FIRM</name>
<gene>
    <name evidence="14" type="ORF">P6N53_06515</name>
</gene>
<evidence type="ECO:0000259" key="12">
    <source>
        <dbReference type="PROSITE" id="PS51898"/>
    </source>
</evidence>
<dbReference type="GO" id="GO:0007059">
    <property type="term" value="P:chromosome segregation"/>
    <property type="evidence" value="ECO:0007669"/>
    <property type="project" value="UniProtKB-KW"/>
</dbReference>
<keyword evidence="7" id="KW-0229">DNA integration</keyword>